<evidence type="ECO:0000259" key="4">
    <source>
        <dbReference type="Pfam" id="PF01555"/>
    </source>
</evidence>
<dbReference type="SUPFAM" id="SSF53335">
    <property type="entry name" value="S-adenosyl-L-methionine-dependent methyltransferases"/>
    <property type="match status" value="1"/>
</dbReference>
<dbReference type="Gene3D" id="3.40.50.150">
    <property type="entry name" value="Vaccinia Virus protein VP39"/>
    <property type="match status" value="1"/>
</dbReference>
<evidence type="ECO:0000313" key="5">
    <source>
        <dbReference type="EMBL" id="KKM90924.1"/>
    </source>
</evidence>
<dbReference type="PROSITE" id="PS00092">
    <property type="entry name" value="N6_MTASE"/>
    <property type="match status" value="1"/>
</dbReference>
<dbReference type="InterPro" id="IPR029063">
    <property type="entry name" value="SAM-dependent_MTases_sf"/>
</dbReference>
<sequence length="256" mass="28494">MKPYYEHDGISLYFGDFRELAPQLGLKANLVVADPPYGDTSLDWDIRDSSWLDAIPSLLSNSGSLWCFGSLRMFMAQAQAFTVCGWKLAQEIVWEKHNGSNFHADRFRRVHELVVQFYRSAWAEVYKKPVTTPDATARAVRRKQRPAHTGHIEAGFHVSHDGGPRLARTVMRVRSCHGYAVHPTQKPTAIIRPLIEYSCPPSGIVFDPTCGSGSTLVAAKELGRCAIGIELREAYCEAAAKRLSQEILPLNDGAHS</sequence>
<feature type="domain" description="DNA methylase N-4/N-6" evidence="4">
    <location>
        <begin position="29"/>
        <end position="240"/>
    </location>
</feature>
<dbReference type="GO" id="GO:0003677">
    <property type="term" value="F:DNA binding"/>
    <property type="evidence" value="ECO:0007669"/>
    <property type="project" value="InterPro"/>
</dbReference>
<comment type="caution">
    <text evidence="5">The sequence shown here is derived from an EMBL/GenBank/DDBJ whole genome shotgun (WGS) entry which is preliminary data.</text>
</comment>
<dbReference type="Pfam" id="PF01555">
    <property type="entry name" value="N6_N4_Mtase"/>
    <property type="match status" value="1"/>
</dbReference>
<dbReference type="PANTHER" id="PTHR13370:SF3">
    <property type="entry name" value="TRNA (GUANINE(10)-N2)-METHYLTRANSFERASE HOMOLOG"/>
    <property type="match status" value="1"/>
</dbReference>
<evidence type="ECO:0000256" key="1">
    <source>
        <dbReference type="ARBA" id="ARBA00006594"/>
    </source>
</evidence>
<keyword evidence="2" id="KW-0489">Methyltransferase</keyword>
<keyword evidence="3" id="KW-0808">Transferase</keyword>
<reference evidence="5" key="1">
    <citation type="journal article" date="2015" name="Nature">
        <title>Complex archaea that bridge the gap between prokaryotes and eukaryotes.</title>
        <authorList>
            <person name="Spang A."/>
            <person name="Saw J.H."/>
            <person name="Jorgensen S.L."/>
            <person name="Zaremba-Niedzwiedzka K."/>
            <person name="Martijn J."/>
            <person name="Lind A.E."/>
            <person name="van Eijk R."/>
            <person name="Schleper C."/>
            <person name="Guy L."/>
            <person name="Ettema T.J."/>
        </authorList>
    </citation>
    <scope>NUCLEOTIDE SEQUENCE</scope>
</reference>
<dbReference type="InterPro" id="IPR002941">
    <property type="entry name" value="DNA_methylase_N4/N6"/>
</dbReference>
<dbReference type="EMBL" id="LAZR01006608">
    <property type="protein sequence ID" value="KKM90924.1"/>
    <property type="molecule type" value="Genomic_DNA"/>
</dbReference>
<name>A0A0F9L7U2_9ZZZZ</name>
<gene>
    <name evidence="5" type="ORF">LCGC14_1233770</name>
</gene>
<comment type="similarity">
    <text evidence="1">Belongs to the N(4)/N(6)-methyltransferase family.</text>
</comment>
<dbReference type="GO" id="GO:0005737">
    <property type="term" value="C:cytoplasm"/>
    <property type="evidence" value="ECO:0007669"/>
    <property type="project" value="TreeGrafter"/>
</dbReference>
<dbReference type="AlphaFoldDB" id="A0A0F9L7U2"/>
<evidence type="ECO:0000256" key="3">
    <source>
        <dbReference type="ARBA" id="ARBA00022679"/>
    </source>
</evidence>
<accession>A0A0F9L7U2</accession>
<organism evidence="5">
    <name type="scientific">marine sediment metagenome</name>
    <dbReference type="NCBI Taxonomy" id="412755"/>
    <lineage>
        <taxon>unclassified sequences</taxon>
        <taxon>metagenomes</taxon>
        <taxon>ecological metagenomes</taxon>
    </lineage>
</organism>
<proteinExistence type="inferred from homology"/>
<dbReference type="PANTHER" id="PTHR13370">
    <property type="entry name" value="RNA METHYLASE-RELATED"/>
    <property type="match status" value="1"/>
</dbReference>
<dbReference type="InterPro" id="IPR001091">
    <property type="entry name" value="RM_Methyltransferase"/>
</dbReference>
<evidence type="ECO:0000256" key="2">
    <source>
        <dbReference type="ARBA" id="ARBA00022603"/>
    </source>
</evidence>
<dbReference type="GO" id="GO:0008170">
    <property type="term" value="F:N-methyltransferase activity"/>
    <property type="evidence" value="ECO:0007669"/>
    <property type="project" value="InterPro"/>
</dbReference>
<dbReference type="InterPro" id="IPR002052">
    <property type="entry name" value="DNA_methylase_N6_adenine_CS"/>
</dbReference>
<protein>
    <recommendedName>
        <fullName evidence="4">DNA methylase N-4/N-6 domain-containing protein</fullName>
    </recommendedName>
</protein>
<dbReference type="GO" id="GO:0032259">
    <property type="term" value="P:methylation"/>
    <property type="evidence" value="ECO:0007669"/>
    <property type="project" value="UniProtKB-KW"/>
</dbReference>
<dbReference type="PRINTS" id="PR00508">
    <property type="entry name" value="S21N4MTFRASE"/>
</dbReference>